<dbReference type="Proteomes" id="UP001589828">
    <property type="component" value="Unassembled WGS sequence"/>
</dbReference>
<accession>A0ABV6L0C8</accession>
<dbReference type="EMBL" id="JBHLTS010000004">
    <property type="protein sequence ID" value="MFC0513178.1"/>
    <property type="molecule type" value="Genomic_DNA"/>
</dbReference>
<evidence type="ECO:0000313" key="1">
    <source>
        <dbReference type="EMBL" id="MFC0513178.1"/>
    </source>
</evidence>
<gene>
    <name evidence="1" type="ORF">ACFFGT_03165</name>
</gene>
<dbReference type="RefSeq" id="WP_377021051.1">
    <property type="nucleotide sequence ID" value="NZ_JBHLTS010000004.1"/>
</dbReference>
<evidence type="ECO:0000313" key="2">
    <source>
        <dbReference type="Proteomes" id="UP001589828"/>
    </source>
</evidence>
<proteinExistence type="predicted"/>
<reference evidence="1 2" key="1">
    <citation type="submission" date="2024-09" db="EMBL/GenBank/DDBJ databases">
        <authorList>
            <person name="Sun Q."/>
            <person name="Mori K."/>
        </authorList>
    </citation>
    <scope>NUCLEOTIDE SEQUENCE [LARGE SCALE GENOMIC DNA]</scope>
    <source>
        <strain evidence="1 2">NCAIM B.02415</strain>
    </source>
</reference>
<protein>
    <submittedName>
        <fullName evidence="1">Uncharacterized protein</fullName>
    </submittedName>
</protein>
<sequence length="63" mass="7358">MEIYKIDECIEAASSLSEKLKKLKRDIENDPDAFKDNLPFITEEISKYTQQLRALKIDRLLAD</sequence>
<organism evidence="1 2">
    <name type="scientific">Mucilaginibacter angelicae</name>
    <dbReference type="NCBI Taxonomy" id="869718"/>
    <lineage>
        <taxon>Bacteria</taxon>
        <taxon>Pseudomonadati</taxon>
        <taxon>Bacteroidota</taxon>
        <taxon>Sphingobacteriia</taxon>
        <taxon>Sphingobacteriales</taxon>
        <taxon>Sphingobacteriaceae</taxon>
        <taxon>Mucilaginibacter</taxon>
    </lineage>
</organism>
<comment type="caution">
    <text evidence="1">The sequence shown here is derived from an EMBL/GenBank/DDBJ whole genome shotgun (WGS) entry which is preliminary data.</text>
</comment>
<keyword evidence="2" id="KW-1185">Reference proteome</keyword>
<name>A0ABV6L0C8_9SPHI</name>